<dbReference type="PROSITE" id="PS51294">
    <property type="entry name" value="HTH_MYB"/>
    <property type="match status" value="1"/>
</dbReference>
<dbReference type="GO" id="GO:0006355">
    <property type="term" value="P:regulation of DNA-templated transcription"/>
    <property type="evidence" value="ECO:0007669"/>
    <property type="project" value="UniProtKB-ARBA"/>
</dbReference>
<evidence type="ECO:0000256" key="3">
    <source>
        <dbReference type="ARBA" id="ARBA00023163"/>
    </source>
</evidence>
<dbReference type="InterPro" id="IPR006447">
    <property type="entry name" value="Myb_dom_plants"/>
</dbReference>
<gene>
    <name evidence="6" type="ORF">AQUCO_09700006v1</name>
</gene>
<dbReference type="Proteomes" id="UP000230069">
    <property type="component" value="Unassembled WGS sequence"/>
</dbReference>
<dbReference type="InterPro" id="IPR052245">
    <property type="entry name" value="Plant_Stress_Dev_TF"/>
</dbReference>
<dbReference type="OrthoDB" id="118550at2759"/>
<evidence type="ECO:0000256" key="1">
    <source>
        <dbReference type="ARBA" id="ARBA00023015"/>
    </source>
</evidence>
<keyword evidence="4" id="KW-0539">Nucleus</keyword>
<dbReference type="AlphaFoldDB" id="A0A2G5C4B7"/>
<dbReference type="InParanoid" id="A0A2G5C4B7"/>
<dbReference type="CDD" id="cd00167">
    <property type="entry name" value="SANT"/>
    <property type="match status" value="1"/>
</dbReference>
<keyword evidence="1" id="KW-0805">Transcription regulation</keyword>
<evidence type="ECO:0000259" key="5">
    <source>
        <dbReference type="PROSITE" id="PS51294"/>
    </source>
</evidence>
<sequence>MQGFLWTEEEHRTFLAGIAKQGDWIGISKNFVTTRIPTQVANHAQKYFLRQIVSTLKLKIEPHGIFAVFCSIII</sequence>
<protein>
    <recommendedName>
        <fullName evidence="5">HTH myb-type domain-containing protein</fullName>
    </recommendedName>
</protein>
<dbReference type="Gene3D" id="1.10.10.60">
    <property type="entry name" value="Homeodomain-like"/>
    <property type="match status" value="1"/>
</dbReference>
<evidence type="ECO:0000256" key="2">
    <source>
        <dbReference type="ARBA" id="ARBA00023125"/>
    </source>
</evidence>
<dbReference type="InterPro" id="IPR001005">
    <property type="entry name" value="SANT/Myb"/>
</dbReference>
<reference evidence="6 7" key="1">
    <citation type="submission" date="2017-09" db="EMBL/GenBank/DDBJ databases">
        <title>WGS assembly of Aquilegia coerulea Goldsmith.</title>
        <authorList>
            <person name="Hodges S."/>
            <person name="Kramer E."/>
            <person name="Nordborg M."/>
            <person name="Tomkins J."/>
            <person name="Borevitz J."/>
            <person name="Derieg N."/>
            <person name="Yan J."/>
            <person name="Mihaltcheva S."/>
            <person name="Hayes R.D."/>
            <person name="Rokhsar D."/>
        </authorList>
    </citation>
    <scope>NUCLEOTIDE SEQUENCE [LARGE SCALE GENOMIC DNA]</scope>
    <source>
        <strain evidence="7">cv. Goldsmith</strain>
    </source>
</reference>
<dbReference type="GO" id="GO:0003677">
    <property type="term" value="F:DNA binding"/>
    <property type="evidence" value="ECO:0007669"/>
    <property type="project" value="UniProtKB-KW"/>
</dbReference>
<keyword evidence="7" id="KW-1185">Reference proteome</keyword>
<dbReference type="Pfam" id="PF00249">
    <property type="entry name" value="Myb_DNA-binding"/>
    <property type="match status" value="1"/>
</dbReference>
<proteinExistence type="predicted"/>
<evidence type="ECO:0000313" key="6">
    <source>
        <dbReference type="EMBL" id="PIA26138.1"/>
    </source>
</evidence>
<dbReference type="GO" id="GO:0009739">
    <property type="term" value="P:response to gibberellin"/>
    <property type="evidence" value="ECO:0007669"/>
    <property type="project" value="TreeGrafter"/>
</dbReference>
<dbReference type="NCBIfam" id="TIGR01557">
    <property type="entry name" value="myb_SHAQKYF"/>
    <property type="match status" value="1"/>
</dbReference>
<evidence type="ECO:0000313" key="7">
    <source>
        <dbReference type="Proteomes" id="UP000230069"/>
    </source>
</evidence>
<dbReference type="GO" id="GO:0009723">
    <property type="term" value="P:response to ethylene"/>
    <property type="evidence" value="ECO:0007669"/>
    <property type="project" value="TreeGrafter"/>
</dbReference>
<dbReference type="InterPro" id="IPR017930">
    <property type="entry name" value="Myb_dom"/>
</dbReference>
<dbReference type="SUPFAM" id="SSF46689">
    <property type="entry name" value="Homeodomain-like"/>
    <property type="match status" value="1"/>
</dbReference>
<keyword evidence="3" id="KW-0804">Transcription</keyword>
<dbReference type="InterPro" id="IPR009057">
    <property type="entry name" value="Homeodomain-like_sf"/>
</dbReference>
<accession>A0A2G5C4B7</accession>
<keyword evidence="2" id="KW-0238">DNA-binding</keyword>
<evidence type="ECO:0000256" key="4">
    <source>
        <dbReference type="ARBA" id="ARBA00023242"/>
    </source>
</evidence>
<dbReference type="PANTHER" id="PTHR44191:SF62">
    <property type="entry name" value="OS04G0341900 PROTEIN"/>
    <property type="match status" value="1"/>
</dbReference>
<organism evidence="6 7">
    <name type="scientific">Aquilegia coerulea</name>
    <name type="common">Rocky mountain columbine</name>
    <dbReference type="NCBI Taxonomy" id="218851"/>
    <lineage>
        <taxon>Eukaryota</taxon>
        <taxon>Viridiplantae</taxon>
        <taxon>Streptophyta</taxon>
        <taxon>Embryophyta</taxon>
        <taxon>Tracheophyta</taxon>
        <taxon>Spermatophyta</taxon>
        <taxon>Magnoliopsida</taxon>
        <taxon>Ranunculales</taxon>
        <taxon>Ranunculaceae</taxon>
        <taxon>Thalictroideae</taxon>
        <taxon>Aquilegia</taxon>
    </lineage>
</organism>
<dbReference type="PANTHER" id="PTHR44191">
    <property type="entry name" value="TRANSCRIPTION FACTOR KUA1"/>
    <property type="match status" value="1"/>
</dbReference>
<dbReference type="STRING" id="218851.A0A2G5C4B7"/>
<dbReference type="EMBL" id="KZ305114">
    <property type="protein sequence ID" value="PIA26138.1"/>
    <property type="molecule type" value="Genomic_DNA"/>
</dbReference>
<feature type="domain" description="HTH myb-type" evidence="5">
    <location>
        <begin position="1"/>
        <end position="52"/>
    </location>
</feature>
<name>A0A2G5C4B7_AQUCA</name>